<keyword evidence="8" id="KW-1133">Transmembrane helix</keyword>
<evidence type="ECO:0000256" key="3">
    <source>
        <dbReference type="ARBA" id="ARBA00004630"/>
    </source>
</evidence>
<keyword evidence="6" id="KW-0862">Zinc</keyword>
<feature type="transmembrane region" description="Helical" evidence="8">
    <location>
        <begin position="133"/>
        <end position="152"/>
    </location>
</feature>
<evidence type="ECO:0000256" key="4">
    <source>
        <dbReference type="ARBA" id="ARBA00005975"/>
    </source>
</evidence>
<feature type="domain" description="LITAF" evidence="9">
    <location>
        <begin position="92"/>
        <end position="174"/>
    </location>
</feature>
<dbReference type="Proteomes" id="UP001162164">
    <property type="component" value="Unassembled WGS sequence"/>
</dbReference>
<dbReference type="Pfam" id="PF10601">
    <property type="entry name" value="zf-LITAF-like"/>
    <property type="match status" value="2"/>
</dbReference>
<dbReference type="SMART" id="SM00714">
    <property type="entry name" value="LITAF"/>
    <property type="match status" value="2"/>
</dbReference>
<keyword evidence="5" id="KW-0479">Metal-binding</keyword>
<protein>
    <recommendedName>
        <fullName evidence="9">LITAF domain-containing protein</fullName>
    </recommendedName>
</protein>
<dbReference type="PANTHER" id="PTHR23292">
    <property type="entry name" value="LIPOPOLYSACCHARIDE-INDUCED TUMOR NECROSIS FACTOR-ALPHA FACTOR"/>
    <property type="match status" value="1"/>
</dbReference>
<keyword evidence="11" id="KW-1185">Reference proteome</keyword>
<comment type="subcellular location">
    <subcellularLocation>
        <location evidence="2">Endosome membrane</location>
        <topology evidence="2">Peripheral membrane protein</topology>
    </subcellularLocation>
    <subcellularLocation>
        <location evidence="1">Late endosome membrane</location>
    </subcellularLocation>
    <subcellularLocation>
        <location evidence="3">Lysosome membrane</location>
        <topology evidence="3">Peripheral membrane protein</topology>
        <orientation evidence="3">Cytoplasmic side</orientation>
    </subcellularLocation>
</comment>
<organism evidence="10 11">
    <name type="scientific">Molorchus minor</name>
    <dbReference type="NCBI Taxonomy" id="1323400"/>
    <lineage>
        <taxon>Eukaryota</taxon>
        <taxon>Metazoa</taxon>
        <taxon>Ecdysozoa</taxon>
        <taxon>Arthropoda</taxon>
        <taxon>Hexapoda</taxon>
        <taxon>Insecta</taxon>
        <taxon>Pterygota</taxon>
        <taxon>Neoptera</taxon>
        <taxon>Endopterygota</taxon>
        <taxon>Coleoptera</taxon>
        <taxon>Polyphaga</taxon>
        <taxon>Cucujiformia</taxon>
        <taxon>Chrysomeloidea</taxon>
        <taxon>Cerambycidae</taxon>
        <taxon>Lamiinae</taxon>
        <taxon>Monochamini</taxon>
        <taxon>Molorchus</taxon>
    </lineage>
</organism>
<dbReference type="PROSITE" id="PS51837">
    <property type="entry name" value="LITAF"/>
    <property type="match status" value="2"/>
</dbReference>
<evidence type="ECO:0000313" key="11">
    <source>
        <dbReference type="Proteomes" id="UP001162164"/>
    </source>
</evidence>
<feature type="transmembrane region" description="Helical" evidence="8">
    <location>
        <begin position="57"/>
        <end position="77"/>
    </location>
</feature>
<evidence type="ECO:0000256" key="5">
    <source>
        <dbReference type="ARBA" id="ARBA00022723"/>
    </source>
</evidence>
<keyword evidence="8" id="KW-0812">Transmembrane</keyword>
<evidence type="ECO:0000256" key="6">
    <source>
        <dbReference type="ARBA" id="ARBA00022833"/>
    </source>
</evidence>
<evidence type="ECO:0000256" key="7">
    <source>
        <dbReference type="ARBA" id="ARBA00023136"/>
    </source>
</evidence>
<evidence type="ECO:0000256" key="2">
    <source>
        <dbReference type="ARBA" id="ARBA00004481"/>
    </source>
</evidence>
<evidence type="ECO:0000256" key="1">
    <source>
        <dbReference type="ARBA" id="ARBA00004414"/>
    </source>
</evidence>
<dbReference type="EMBL" id="JAPWTJ010001479">
    <property type="protein sequence ID" value="KAJ8971481.1"/>
    <property type="molecule type" value="Genomic_DNA"/>
</dbReference>
<dbReference type="PANTHER" id="PTHR23292:SF14">
    <property type="entry name" value="FI16615P1-RELATED"/>
    <property type="match status" value="1"/>
</dbReference>
<reference evidence="10" key="1">
    <citation type="journal article" date="2023" name="Insect Mol. Biol.">
        <title>Genome sequencing provides insights into the evolution of gene families encoding plant cell wall-degrading enzymes in longhorned beetles.</title>
        <authorList>
            <person name="Shin N.R."/>
            <person name="Okamura Y."/>
            <person name="Kirsch R."/>
            <person name="Pauchet Y."/>
        </authorList>
    </citation>
    <scope>NUCLEOTIDE SEQUENCE</scope>
    <source>
        <strain evidence="10">MMC_N1</strain>
    </source>
</reference>
<feature type="domain" description="LITAF" evidence="9">
    <location>
        <begin position="16"/>
        <end position="99"/>
    </location>
</feature>
<evidence type="ECO:0000259" key="9">
    <source>
        <dbReference type="PROSITE" id="PS51837"/>
    </source>
</evidence>
<dbReference type="InterPro" id="IPR037519">
    <property type="entry name" value="LITAF_fam"/>
</dbReference>
<name>A0ABQ9J1T2_9CUCU</name>
<evidence type="ECO:0000313" key="10">
    <source>
        <dbReference type="EMBL" id="KAJ8971481.1"/>
    </source>
</evidence>
<keyword evidence="7 8" id="KW-0472">Membrane</keyword>
<accession>A0ABQ9J1T2</accession>
<evidence type="ECO:0000256" key="8">
    <source>
        <dbReference type="SAM" id="Phobius"/>
    </source>
</evidence>
<comment type="caution">
    <text evidence="10">The sequence shown here is derived from an EMBL/GenBank/DDBJ whole genome shotgun (WGS) entry which is preliminary data.</text>
</comment>
<gene>
    <name evidence="10" type="ORF">NQ317_015330</name>
</gene>
<sequence>MDGKGMPLPAGYPGSPSVVHVYAPLALGPNPQPVTCPSCHAQITTAVELENSTKTHLMAVLLCLICLPCVMIPYCCIDSCKSRTHYCPNCHAYIVMATPPLVLGPLPASLTCPSCHAQITTNVESESNTRTHLFALILCLVFFPCVCVPYCIDSCKNQNHYCPHCHAFIGRHEN</sequence>
<dbReference type="InterPro" id="IPR006629">
    <property type="entry name" value="LITAF"/>
</dbReference>
<proteinExistence type="inferred from homology"/>
<comment type="similarity">
    <text evidence="4">Belongs to the CDIP1/LITAF family.</text>
</comment>